<dbReference type="Gene3D" id="3.90.226.10">
    <property type="entry name" value="2-enoyl-CoA Hydratase, Chain A, domain 1"/>
    <property type="match status" value="1"/>
</dbReference>
<dbReference type="AlphaFoldDB" id="A0A931DK78"/>
<keyword evidence="2" id="KW-1185">Reference proteome</keyword>
<dbReference type="Pfam" id="PF00378">
    <property type="entry name" value="ECH_1"/>
    <property type="match status" value="1"/>
</dbReference>
<name>A0A931DK78_9ACTN</name>
<protein>
    <submittedName>
        <fullName evidence="1">Enoyl-CoA hydratase/carnithine racemase</fullName>
    </submittedName>
</protein>
<accession>A0A931DK78</accession>
<dbReference type="InterPro" id="IPR001753">
    <property type="entry name" value="Enoyl-CoA_hydra/iso"/>
</dbReference>
<dbReference type="GO" id="GO:0006635">
    <property type="term" value="P:fatty acid beta-oxidation"/>
    <property type="evidence" value="ECO:0007669"/>
    <property type="project" value="TreeGrafter"/>
</dbReference>
<evidence type="ECO:0000313" key="1">
    <source>
        <dbReference type="EMBL" id="MBG6089066.1"/>
    </source>
</evidence>
<proteinExistence type="predicted"/>
<dbReference type="PANTHER" id="PTHR11941:SF54">
    <property type="entry name" value="ENOYL-COA HYDRATASE, MITOCHONDRIAL"/>
    <property type="match status" value="1"/>
</dbReference>
<gene>
    <name evidence="1" type="ORF">IW256_003179</name>
</gene>
<dbReference type="InterPro" id="IPR029045">
    <property type="entry name" value="ClpP/crotonase-like_dom_sf"/>
</dbReference>
<dbReference type="PANTHER" id="PTHR11941">
    <property type="entry name" value="ENOYL-COA HYDRATASE-RELATED"/>
    <property type="match status" value="1"/>
</dbReference>
<dbReference type="Proteomes" id="UP000614047">
    <property type="component" value="Unassembled WGS sequence"/>
</dbReference>
<comment type="caution">
    <text evidence="1">The sequence shown here is derived from an EMBL/GenBank/DDBJ whole genome shotgun (WGS) entry which is preliminary data.</text>
</comment>
<dbReference type="SUPFAM" id="SSF52096">
    <property type="entry name" value="ClpP/crotonase"/>
    <property type="match status" value="1"/>
</dbReference>
<organism evidence="1 2">
    <name type="scientific">Actinomadura viridis</name>
    <dbReference type="NCBI Taxonomy" id="58110"/>
    <lineage>
        <taxon>Bacteria</taxon>
        <taxon>Bacillati</taxon>
        <taxon>Actinomycetota</taxon>
        <taxon>Actinomycetes</taxon>
        <taxon>Streptosporangiales</taxon>
        <taxon>Thermomonosporaceae</taxon>
        <taxon>Actinomadura</taxon>
    </lineage>
</organism>
<dbReference type="GO" id="GO:0003824">
    <property type="term" value="F:catalytic activity"/>
    <property type="evidence" value="ECO:0007669"/>
    <property type="project" value="UniProtKB-ARBA"/>
</dbReference>
<reference evidence="1" key="1">
    <citation type="submission" date="2020-11" db="EMBL/GenBank/DDBJ databases">
        <title>Sequencing the genomes of 1000 actinobacteria strains.</title>
        <authorList>
            <person name="Klenk H.-P."/>
        </authorList>
    </citation>
    <scope>NUCLEOTIDE SEQUENCE</scope>
    <source>
        <strain evidence="1">DSM 43175</strain>
    </source>
</reference>
<evidence type="ECO:0000313" key="2">
    <source>
        <dbReference type="Proteomes" id="UP000614047"/>
    </source>
</evidence>
<dbReference type="EMBL" id="JADOUA010000001">
    <property type="protein sequence ID" value="MBG6089066.1"/>
    <property type="molecule type" value="Genomic_DNA"/>
</dbReference>
<sequence>MPPRKTIDCTTENGVAWVTLNRPDVLNAFDLDMLRELHACWRALRDDDEVRVVVLTGAGDEAFCTGLDRAAVADPEARKEFGERRGATPLHANDPVDLLPPKSGAQLWKPVIAAVNGMACGGAFYLLGEVEFIIAAEHATFFDPHTTYGMAAVFEPMLMLQRMPLGEVMRMSLMGAHERLSARRAHEIGLVQEVVPAGELREAALRAATVIASQPPLAVQATVRAIWYAQELGHRQALDVGRTLVQLGTDQESLAEGQRAFASGRRARWRLR</sequence>
<dbReference type="CDD" id="cd06558">
    <property type="entry name" value="crotonase-like"/>
    <property type="match status" value="1"/>
</dbReference>
<dbReference type="RefSeq" id="WP_197011711.1">
    <property type="nucleotide sequence ID" value="NZ_BAABES010000022.1"/>
</dbReference>